<keyword evidence="2" id="KW-0067">ATP-binding</keyword>
<dbReference type="Proteomes" id="UP000240649">
    <property type="component" value="Segment"/>
</dbReference>
<evidence type="ECO:0000259" key="4">
    <source>
        <dbReference type="Pfam" id="PF02562"/>
    </source>
</evidence>
<dbReference type="Gene3D" id="3.40.50.300">
    <property type="entry name" value="P-loop containing nucleotide triphosphate hydrolases"/>
    <property type="match status" value="1"/>
</dbReference>
<proteinExistence type="predicted"/>
<sequence length="247" mass="28164">MNRRQSRKEQRREALKESTRHARRESEEVRVAKPVHPLNEFQAELQAEIHESQVVFVDAPAGCGKTFIIMSTAIDWLKKNKVKKIILSRPSVGMGRSLGLLPGTMREKFEPYLMPLIDVIKERYGHGFYECQLGNGNIEFVPLEYLRGRSFNDAIIIVDEFQNTKPDEAYSIMTRLGETSKLFCLGDSEQHDMGGQNGLEWSVDFIDRHNLDSFAAVVEGSSDDIVRSGFCKAVVKAMEHDNERKDK</sequence>
<dbReference type="InterPro" id="IPR003714">
    <property type="entry name" value="PhoH"/>
</dbReference>
<feature type="domain" description="PhoH-like protein" evidence="4">
    <location>
        <begin position="35"/>
        <end position="239"/>
    </location>
</feature>
<dbReference type="KEGG" id="vg:77948321"/>
<reference evidence="5 6" key="1">
    <citation type="submission" date="2018-01" db="EMBL/GenBank/DDBJ databases">
        <title>Draft Genome Sequence of Salmonella Enteritidis Phage SE131.</title>
        <authorList>
            <person name="Kim Y."/>
            <person name="Han B.K."/>
            <person name="Kim H."/>
            <person name="Kim D."/>
        </authorList>
    </citation>
    <scope>NUCLEOTIDE SEQUENCE [LARGE SCALE GENOMIC DNA]</scope>
</reference>
<dbReference type="PANTHER" id="PTHR30473:SF3">
    <property type="entry name" value="PROTEIN PHOH"/>
    <property type="match status" value="1"/>
</dbReference>
<keyword evidence="1" id="KW-0547">Nucleotide-binding</keyword>
<protein>
    <submittedName>
        <fullName evidence="5">Phosphate starvation-inducible protein</fullName>
    </submittedName>
</protein>
<dbReference type="SUPFAM" id="SSF52540">
    <property type="entry name" value="P-loop containing nucleoside triphosphate hydrolases"/>
    <property type="match status" value="1"/>
</dbReference>
<feature type="compositionally biased region" description="Basic and acidic residues" evidence="3">
    <location>
        <begin position="7"/>
        <end position="28"/>
    </location>
</feature>
<evidence type="ECO:0000256" key="3">
    <source>
        <dbReference type="SAM" id="MobiDB-lite"/>
    </source>
</evidence>
<feature type="region of interest" description="Disordered" evidence="3">
    <location>
        <begin position="1"/>
        <end position="28"/>
    </location>
</feature>
<evidence type="ECO:0000256" key="2">
    <source>
        <dbReference type="ARBA" id="ARBA00022840"/>
    </source>
</evidence>
<evidence type="ECO:0000313" key="5">
    <source>
        <dbReference type="EMBL" id="AVJ48202.1"/>
    </source>
</evidence>
<keyword evidence="6" id="KW-1185">Reference proteome</keyword>
<accession>A0A2P1CAG4</accession>
<evidence type="ECO:0000313" key="6">
    <source>
        <dbReference type="Proteomes" id="UP000240649"/>
    </source>
</evidence>
<dbReference type="PANTHER" id="PTHR30473">
    <property type="entry name" value="PROTEIN PHOH"/>
    <property type="match status" value="1"/>
</dbReference>
<dbReference type="EMBL" id="MG873442">
    <property type="protein sequence ID" value="AVJ48202.1"/>
    <property type="molecule type" value="Genomic_DNA"/>
</dbReference>
<organism evidence="5 6">
    <name type="scientific">Salmonella phage SE131</name>
    <dbReference type="NCBI Taxonomy" id="2081631"/>
    <lineage>
        <taxon>Viruses</taxon>
        <taxon>Duplodnaviria</taxon>
        <taxon>Heunggongvirae</taxon>
        <taxon>Uroviricota</taxon>
        <taxon>Caudoviricetes</taxon>
        <taxon>Grimontviridae</taxon>
        <taxon>Moazamivirus</taxon>
        <taxon>Moazamivirus SE131</taxon>
    </lineage>
</organism>
<name>A0A2P1CAG4_9CAUD</name>
<dbReference type="RefSeq" id="YP_010672051.1">
    <property type="nucleotide sequence ID" value="NC_070974.1"/>
</dbReference>
<dbReference type="InterPro" id="IPR027417">
    <property type="entry name" value="P-loop_NTPase"/>
</dbReference>
<dbReference type="GeneID" id="77948321"/>
<evidence type="ECO:0000256" key="1">
    <source>
        <dbReference type="ARBA" id="ARBA00022741"/>
    </source>
</evidence>
<dbReference type="GO" id="GO:0005524">
    <property type="term" value="F:ATP binding"/>
    <property type="evidence" value="ECO:0007669"/>
    <property type="project" value="UniProtKB-KW"/>
</dbReference>
<dbReference type="InterPro" id="IPR051451">
    <property type="entry name" value="PhoH2-like"/>
</dbReference>
<dbReference type="Pfam" id="PF02562">
    <property type="entry name" value="PhoH"/>
    <property type="match status" value="1"/>
</dbReference>